<evidence type="ECO:0000256" key="4">
    <source>
        <dbReference type="ARBA" id="ARBA00022771"/>
    </source>
</evidence>
<dbReference type="Proteomes" id="UP000246145">
    <property type="component" value="Unassembled WGS sequence"/>
</dbReference>
<dbReference type="GO" id="GO:0051082">
    <property type="term" value="F:unfolded protein binding"/>
    <property type="evidence" value="ECO:0007669"/>
    <property type="project" value="InterPro"/>
</dbReference>
<dbReference type="PANTHER" id="PTHR43096">
    <property type="entry name" value="DNAJ HOMOLOG 1, MITOCHONDRIAL-RELATED"/>
    <property type="match status" value="1"/>
</dbReference>
<dbReference type="GO" id="GO:0008270">
    <property type="term" value="F:zinc ion binding"/>
    <property type="evidence" value="ECO:0007669"/>
    <property type="project" value="UniProtKB-KW"/>
</dbReference>
<dbReference type="Gene3D" id="1.10.287.110">
    <property type="entry name" value="DnaJ domain"/>
    <property type="match status" value="1"/>
</dbReference>
<keyword evidence="6 10" id="KW-0238">DNA-binding</keyword>
<dbReference type="SUPFAM" id="SSF49493">
    <property type="entry name" value="HSP40/DnaJ peptide-binding domain"/>
    <property type="match status" value="2"/>
</dbReference>
<dbReference type="InterPro" id="IPR008971">
    <property type="entry name" value="HSP40/DnaJ_pept-bd"/>
</dbReference>
<dbReference type="SMART" id="SM00271">
    <property type="entry name" value="DnaJ"/>
    <property type="match status" value="1"/>
</dbReference>
<dbReference type="GO" id="GO:0003677">
    <property type="term" value="F:DNA binding"/>
    <property type="evidence" value="ECO:0007669"/>
    <property type="project" value="UniProtKB-KW"/>
</dbReference>
<evidence type="ECO:0000256" key="8">
    <source>
        <dbReference type="SAM" id="MobiDB-lite"/>
    </source>
</evidence>
<sequence>MKYIDYYEVLGVARDATQDEIKKAYRKLAHQYHPDVSKEAGAEQKFKEVAEAYGTLKDPEKRAAYDALGRHPQGEDFVPPHQWQQHYHEESADFSDVDLADLLAAFAAAQRAEHQQRARRPLNGQDFEVNMPVTLEQVYAGAEADLSLSLPDYDEQGMPRRSPKTYRIRIPKGASDGQRLRLPQKGGPGLNGGRAGDLYVTMQFQPHRLYRVSGRDLYIDLSLAPWEAALGAAVEIPTLDGAVEMKIPEGTVAGRKLRLSGRGMPDSSGKHGDLYAIVQIDVPAKLSARERELMQQLAAESAFNPRSYPGAST</sequence>
<dbReference type="AlphaFoldDB" id="A0A2U1CJE1"/>
<dbReference type="FunFam" id="2.60.260.20:FF:000008">
    <property type="entry name" value="Curved DNA-binding protein"/>
    <property type="match status" value="1"/>
</dbReference>
<dbReference type="InterPro" id="IPR036869">
    <property type="entry name" value="J_dom_sf"/>
</dbReference>
<feature type="region of interest" description="Disordered" evidence="8">
    <location>
        <begin position="150"/>
        <end position="191"/>
    </location>
</feature>
<dbReference type="GO" id="GO:0042026">
    <property type="term" value="P:protein refolding"/>
    <property type="evidence" value="ECO:0007669"/>
    <property type="project" value="TreeGrafter"/>
</dbReference>
<dbReference type="FunFam" id="2.60.260.20:FF:000005">
    <property type="entry name" value="Chaperone protein dnaJ 1, mitochondrial"/>
    <property type="match status" value="1"/>
</dbReference>
<dbReference type="Pfam" id="PF00226">
    <property type="entry name" value="DnaJ"/>
    <property type="match status" value="1"/>
</dbReference>
<evidence type="ECO:0000256" key="7">
    <source>
        <dbReference type="ARBA" id="ARBA00023186"/>
    </source>
</evidence>
<keyword evidence="4" id="KW-0863">Zinc-finger</keyword>
<dbReference type="Gene3D" id="2.60.260.20">
    <property type="entry name" value="Urease metallochaperone UreE, N-terminal domain"/>
    <property type="match status" value="2"/>
</dbReference>
<dbReference type="Pfam" id="PF01556">
    <property type="entry name" value="DnaJ_C"/>
    <property type="match status" value="1"/>
</dbReference>
<dbReference type="PANTHER" id="PTHR43096:SF52">
    <property type="entry name" value="DNAJ HOMOLOG 1, MITOCHONDRIAL-RELATED"/>
    <property type="match status" value="1"/>
</dbReference>
<protein>
    <submittedName>
        <fullName evidence="10">Curved DNA-binding protein</fullName>
    </submittedName>
</protein>
<keyword evidence="5" id="KW-0862">Zinc</keyword>
<accession>A0A2U1CJE1</accession>
<dbReference type="GO" id="GO:0005737">
    <property type="term" value="C:cytoplasm"/>
    <property type="evidence" value="ECO:0007669"/>
    <property type="project" value="TreeGrafter"/>
</dbReference>
<dbReference type="PROSITE" id="PS50076">
    <property type="entry name" value="DNAJ_2"/>
    <property type="match status" value="1"/>
</dbReference>
<evidence type="ECO:0000256" key="1">
    <source>
        <dbReference type="ARBA" id="ARBA00022490"/>
    </source>
</evidence>
<evidence type="ECO:0000259" key="9">
    <source>
        <dbReference type="PROSITE" id="PS50076"/>
    </source>
</evidence>
<dbReference type="OrthoDB" id="9779889at2"/>
<keyword evidence="11" id="KW-1185">Reference proteome</keyword>
<feature type="compositionally biased region" description="Basic residues" evidence="8">
    <location>
        <begin position="161"/>
        <end position="170"/>
    </location>
</feature>
<keyword evidence="3" id="KW-0677">Repeat</keyword>
<dbReference type="SUPFAM" id="SSF46565">
    <property type="entry name" value="Chaperone J-domain"/>
    <property type="match status" value="1"/>
</dbReference>
<feature type="domain" description="J" evidence="9">
    <location>
        <begin position="5"/>
        <end position="69"/>
    </location>
</feature>
<dbReference type="InterPro" id="IPR001623">
    <property type="entry name" value="DnaJ_domain"/>
</dbReference>
<evidence type="ECO:0000256" key="6">
    <source>
        <dbReference type="ARBA" id="ARBA00023125"/>
    </source>
</evidence>
<reference evidence="10 11" key="1">
    <citation type="submission" date="2018-04" db="EMBL/GenBank/DDBJ databases">
        <title>Genomic Encyclopedia of Type Strains, Phase IV (KMG-IV): sequencing the most valuable type-strain genomes for metagenomic binning, comparative biology and taxonomic classification.</title>
        <authorList>
            <person name="Goeker M."/>
        </authorList>
    </citation>
    <scope>NUCLEOTIDE SEQUENCE [LARGE SCALE GENOMIC DNA]</scope>
    <source>
        <strain evidence="10 11">DSM 10065</strain>
    </source>
</reference>
<name>A0A2U1CJE1_9BURK</name>
<dbReference type="PRINTS" id="PR00625">
    <property type="entry name" value="JDOMAIN"/>
</dbReference>
<evidence type="ECO:0000313" key="11">
    <source>
        <dbReference type="Proteomes" id="UP000246145"/>
    </source>
</evidence>
<keyword evidence="1" id="KW-0963">Cytoplasm</keyword>
<comment type="caution">
    <text evidence="10">The sequence shown here is derived from an EMBL/GenBank/DDBJ whole genome shotgun (WGS) entry which is preliminary data.</text>
</comment>
<proteinExistence type="predicted"/>
<dbReference type="CDD" id="cd10747">
    <property type="entry name" value="DnaJ_C"/>
    <property type="match status" value="1"/>
</dbReference>
<evidence type="ECO:0000256" key="2">
    <source>
        <dbReference type="ARBA" id="ARBA00022723"/>
    </source>
</evidence>
<evidence type="ECO:0000256" key="3">
    <source>
        <dbReference type="ARBA" id="ARBA00022737"/>
    </source>
</evidence>
<gene>
    <name evidence="10" type="ORF">C7440_2671</name>
</gene>
<dbReference type="CDD" id="cd06257">
    <property type="entry name" value="DnaJ"/>
    <property type="match status" value="1"/>
</dbReference>
<evidence type="ECO:0000256" key="5">
    <source>
        <dbReference type="ARBA" id="ARBA00022833"/>
    </source>
</evidence>
<organism evidence="10 11">
    <name type="scientific">Pusillimonas noertemannii</name>
    <dbReference type="NCBI Taxonomy" id="305977"/>
    <lineage>
        <taxon>Bacteria</taxon>
        <taxon>Pseudomonadati</taxon>
        <taxon>Pseudomonadota</taxon>
        <taxon>Betaproteobacteria</taxon>
        <taxon>Burkholderiales</taxon>
        <taxon>Alcaligenaceae</taxon>
        <taxon>Pusillimonas</taxon>
    </lineage>
</organism>
<dbReference type="EMBL" id="QEKO01000004">
    <property type="protein sequence ID" value="PVY61121.1"/>
    <property type="molecule type" value="Genomic_DNA"/>
</dbReference>
<dbReference type="RefSeq" id="WP_116518904.1">
    <property type="nucleotide sequence ID" value="NZ_JACCEX010000004.1"/>
</dbReference>
<evidence type="ECO:0000313" key="10">
    <source>
        <dbReference type="EMBL" id="PVY61121.1"/>
    </source>
</evidence>
<dbReference type="InterPro" id="IPR002939">
    <property type="entry name" value="DnaJ_C"/>
</dbReference>
<keyword evidence="2" id="KW-0479">Metal-binding</keyword>
<keyword evidence="7" id="KW-0143">Chaperone</keyword>
<dbReference type="STRING" id="1231391.GCA_000308195_01147"/>